<proteinExistence type="predicted"/>
<organism evidence="2 3">
    <name type="scientific">Duffyella gerundensis</name>
    <dbReference type="NCBI Taxonomy" id="1619313"/>
    <lineage>
        <taxon>Bacteria</taxon>
        <taxon>Pseudomonadati</taxon>
        <taxon>Pseudomonadota</taxon>
        <taxon>Gammaproteobacteria</taxon>
        <taxon>Enterobacterales</taxon>
        <taxon>Erwiniaceae</taxon>
        <taxon>Duffyella</taxon>
    </lineage>
</organism>
<dbReference type="RefSeq" id="WP_067426927.1">
    <property type="nucleotide sequence ID" value="NZ_CP072598.1"/>
</dbReference>
<accession>A0A0U5E5V2</accession>
<dbReference type="GO" id="GO:0071468">
    <property type="term" value="P:cellular response to acidic pH"/>
    <property type="evidence" value="ECO:0007669"/>
    <property type="project" value="InterPro"/>
</dbReference>
<protein>
    <recommendedName>
        <fullName evidence="4">Biofilm development protein YmgB/AriR</fullName>
    </recommendedName>
</protein>
<dbReference type="STRING" id="1619313.EM595_0192"/>
<dbReference type="PATRIC" id="fig|1619313.3.peg.199"/>
<dbReference type="InterPro" id="IPR024753">
    <property type="entry name" value="AriR"/>
</dbReference>
<dbReference type="Gene3D" id="1.20.5.5260">
    <property type="match status" value="1"/>
</dbReference>
<sequence length="78" mass="8738">MSMQTTTDEQLRQYMAQSEQTANPQTTIESLKGEMIASGITVSNKALLAIVIERLETESDPIRQSVLRDTLELLLMKP</sequence>
<keyword evidence="3" id="KW-1185">Reference proteome</keyword>
<gene>
    <name evidence="2" type="ORF">EM595_0192</name>
</gene>
<dbReference type="GeneID" id="84614816"/>
<dbReference type="Pfam" id="PF10798">
    <property type="entry name" value="YmgB"/>
    <property type="match status" value="1"/>
</dbReference>
<feature type="compositionally biased region" description="Polar residues" evidence="1">
    <location>
        <begin position="15"/>
        <end position="26"/>
    </location>
</feature>
<evidence type="ECO:0008006" key="4">
    <source>
        <dbReference type="Google" id="ProtNLM"/>
    </source>
</evidence>
<dbReference type="KEGG" id="ege:EM595_0192"/>
<dbReference type="EMBL" id="LN907827">
    <property type="protein sequence ID" value="CUU22429.1"/>
    <property type="molecule type" value="Genomic_DNA"/>
</dbReference>
<evidence type="ECO:0000313" key="2">
    <source>
        <dbReference type="EMBL" id="CUU22429.1"/>
    </source>
</evidence>
<feature type="region of interest" description="Disordered" evidence="1">
    <location>
        <begin position="1"/>
        <end position="26"/>
    </location>
</feature>
<evidence type="ECO:0000256" key="1">
    <source>
        <dbReference type="SAM" id="MobiDB-lite"/>
    </source>
</evidence>
<reference evidence="3" key="1">
    <citation type="submission" date="2015-11" db="EMBL/GenBank/DDBJ databases">
        <authorList>
            <person name="Blom J."/>
        </authorList>
    </citation>
    <scope>NUCLEOTIDE SEQUENCE [LARGE SCALE GENOMIC DNA]</scope>
</reference>
<dbReference type="Proteomes" id="UP000059419">
    <property type="component" value="Chromosome 1"/>
</dbReference>
<dbReference type="AlphaFoldDB" id="A0A0U5E5V2"/>
<name>A0A0U5E5V2_9GAMM</name>
<dbReference type="OrthoDB" id="6424319at2"/>
<evidence type="ECO:0000313" key="3">
    <source>
        <dbReference type="Proteomes" id="UP000059419"/>
    </source>
</evidence>